<organism evidence="1">
    <name type="scientific">mine drainage metagenome</name>
    <dbReference type="NCBI Taxonomy" id="410659"/>
    <lineage>
        <taxon>unclassified sequences</taxon>
        <taxon>metagenomes</taxon>
        <taxon>ecological metagenomes</taxon>
    </lineage>
</organism>
<dbReference type="EMBL" id="MLJW01005980">
    <property type="protein sequence ID" value="OIQ67355.1"/>
    <property type="molecule type" value="Genomic_DNA"/>
</dbReference>
<comment type="caution">
    <text evidence="1">The sequence shown here is derived from an EMBL/GenBank/DDBJ whole genome shotgun (WGS) entry which is preliminary data.</text>
</comment>
<accession>A0A1J5PPY3</accession>
<name>A0A1J5PPY3_9ZZZZ</name>
<gene>
    <name evidence="1" type="ORF">GALL_510670</name>
</gene>
<protein>
    <submittedName>
        <fullName evidence="1">Uncharacterized protein</fullName>
    </submittedName>
</protein>
<reference evidence="1" key="1">
    <citation type="submission" date="2016-10" db="EMBL/GenBank/DDBJ databases">
        <title>Sequence of Gallionella enrichment culture.</title>
        <authorList>
            <person name="Poehlein A."/>
            <person name="Muehling M."/>
            <person name="Daniel R."/>
        </authorList>
    </citation>
    <scope>NUCLEOTIDE SEQUENCE</scope>
</reference>
<proteinExistence type="predicted"/>
<dbReference type="AlphaFoldDB" id="A0A1J5PPY3"/>
<sequence>MVLRVKGWVGLVEEGSTFFRPAILMISGAWPPPAPSVWKAWMVRPLNAFTVSSTNPDSFSVSEWIITWMS</sequence>
<evidence type="ECO:0000313" key="1">
    <source>
        <dbReference type="EMBL" id="OIQ67355.1"/>
    </source>
</evidence>